<proteinExistence type="predicted"/>
<evidence type="ECO:0000256" key="1">
    <source>
        <dbReference type="SAM" id="Phobius"/>
    </source>
</evidence>
<keyword evidence="1" id="KW-0812">Transmembrane</keyword>
<dbReference type="EMBL" id="CAXIXY010000007">
    <property type="protein sequence ID" value="CAL2092875.1"/>
    <property type="molecule type" value="Genomic_DNA"/>
</dbReference>
<evidence type="ECO:0000313" key="2">
    <source>
        <dbReference type="EMBL" id="CAL2092875.1"/>
    </source>
</evidence>
<protein>
    <submittedName>
        <fullName evidence="2">TPR_REGION domain-containing protein</fullName>
    </submittedName>
</protein>
<comment type="caution">
    <text evidence="2">The sequence shown here is derived from an EMBL/GenBank/DDBJ whole genome shotgun (WGS) entry which is preliminary data.</text>
</comment>
<accession>A0ABM9P522</accession>
<keyword evidence="1" id="KW-1133">Transmembrane helix</keyword>
<dbReference type="SUPFAM" id="SSF48452">
    <property type="entry name" value="TPR-like"/>
    <property type="match status" value="1"/>
</dbReference>
<name>A0ABM9P522_9FLAO</name>
<dbReference type="Gene3D" id="1.25.40.10">
    <property type="entry name" value="Tetratricopeptide repeat domain"/>
    <property type="match status" value="1"/>
</dbReference>
<gene>
    <name evidence="2" type="ORF">T190607A01A_50090</name>
</gene>
<organism evidence="2 3">
    <name type="scientific">Tenacibaculum platacis</name>
    <dbReference type="NCBI Taxonomy" id="3137852"/>
    <lineage>
        <taxon>Bacteria</taxon>
        <taxon>Pseudomonadati</taxon>
        <taxon>Bacteroidota</taxon>
        <taxon>Flavobacteriia</taxon>
        <taxon>Flavobacteriales</taxon>
        <taxon>Flavobacteriaceae</taxon>
        <taxon>Tenacibaculum</taxon>
    </lineage>
</organism>
<keyword evidence="3" id="KW-1185">Reference proteome</keyword>
<reference evidence="2 3" key="1">
    <citation type="submission" date="2024-05" db="EMBL/GenBank/DDBJ databases">
        <authorList>
            <person name="Duchaud E."/>
        </authorList>
    </citation>
    <scope>NUCLEOTIDE SEQUENCE [LARGE SCALE GENOMIC DNA]</scope>
    <source>
        <strain evidence="2">Ena-SAMPLE-TAB-13-05-2024-13:56:06:370-140302</strain>
    </source>
</reference>
<keyword evidence="1" id="KW-0472">Membrane</keyword>
<dbReference type="Proteomes" id="UP001497416">
    <property type="component" value="Unassembled WGS sequence"/>
</dbReference>
<dbReference type="RefSeq" id="WP_348713466.1">
    <property type="nucleotide sequence ID" value="NZ_CAXIXY010000007.1"/>
</dbReference>
<evidence type="ECO:0000313" key="3">
    <source>
        <dbReference type="Proteomes" id="UP001497416"/>
    </source>
</evidence>
<dbReference type="InterPro" id="IPR011990">
    <property type="entry name" value="TPR-like_helical_dom_sf"/>
</dbReference>
<feature type="transmembrane region" description="Helical" evidence="1">
    <location>
        <begin position="78"/>
        <end position="96"/>
    </location>
</feature>
<sequence length="242" mass="28677">MNKSLLIDKYFTNKLSSQEQNVVNQLLSRDREFHKEFMYIRDVQQAIYFLERRRLKKELQEVEKLRTKTRRSIFIRKWSIAASIALLFGIFGLNLFKNDSMTNFDILYNTHFSPYENVVHPLQRGESNDYLKNIAFTAYEKQQYQEAADAFFNAYKKNEEPELLFYLGVSLLANKEYNEGNAVLKKCLHLNSKFESQIHWYLGLSHIKLNKIETAIYYLKLVGSTKQGFKQAETKILLEKLK</sequence>